<gene>
    <name evidence="1" type="ORF">BHE90_003029</name>
</gene>
<reference evidence="1 2" key="1">
    <citation type="submission" date="2017-06" db="EMBL/GenBank/DDBJ databases">
        <title>Comparative genomic analysis of Ambrosia Fusariam Clade fungi.</title>
        <authorList>
            <person name="Stajich J.E."/>
            <person name="Carrillo J."/>
            <person name="Kijimoto T."/>
            <person name="Eskalen A."/>
            <person name="O'Donnell K."/>
            <person name="Kasson M."/>
        </authorList>
    </citation>
    <scope>NUCLEOTIDE SEQUENCE [LARGE SCALE GENOMIC DNA]</scope>
    <source>
        <strain evidence="1 2">UCR1854</strain>
    </source>
</reference>
<dbReference type="PANTHER" id="PTHR35040">
    <property type="match status" value="1"/>
</dbReference>
<dbReference type="Proteomes" id="UP000287124">
    <property type="component" value="Unassembled WGS sequence"/>
</dbReference>
<proteinExistence type="predicted"/>
<sequence>MRDKEFKIKYALTVFNMRFSTTVSLLVGQAISASTTGILLPLYVYPSQESSDGAVNWNPVFDAISSNTNIPWLVVVDPLNGPGASGKPGNDDVNYIDGTSKLNSYPNVKTIGYVRTNYGQAPLDELKANITTWSNWATYAAADVGVDGIFFDESSVDFYYLNEAITFTRNAFSNSITTICNFGCRAEAEYYSICDVVIAFESCLNCADGPSYESQKTLSNNIPSGYESKAAVILNRFTGTSVDGKEADRGLMNEYVETMKETGLGWYYFTSADYDTIDAGPAPVGANVDALVA</sequence>
<dbReference type="InterPro" id="IPR021986">
    <property type="entry name" value="Spherulin4"/>
</dbReference>
<dbReference type="PANTHER" id="PTHR35040:SF9">
    <property type="entry name" value="4-LIKE CELL SURFACE PROTEIN, PUTATIVE (AFU_ORTHOLOGUE AFUA_4G14080)-RELATED"/>
    <property type="match status" value="1"/>
</dbReference>
<dbReference type="EMBL" id="MIKF01000027">
    <property type="protein sequence ID" value="RTE82450.1"/>
    <property type="molecule type" value="Genomic_DNA"/>
</dbReference>
<name>A0A430M395_9HYPO</name>
<organism evidence="1 2">
    <name type="scientific">Fusarium euwallaceae</name>
    <dbReference type="NCBI Taxonomy" id="1147111"/>
    <lineage>
        <taxon>Eukaryota</taxon>
        <taxon>Fungi</taxon>
        <taxon>Dikarya</taxon>
        <taxon>Ascomycota</taxon>
        <taxon>Pezizomycotina</taxon>
        <taxon>Sordariomycetes</taxon>
        <taxon>Hypocreomycetidae</taxon>
        <taxon>Hypocreales</taxon>
        <taxon>Nectriaceae</taxon>
        <taxon>Fusarium</taxon>
        <taxon>Fusarium solani species complex</taxon>
    </lineage>
</organism>
<protein>
    <recommendedName>
        <fullName evidence="3">Spherulation-specific family 4</fullName>
    </recommendedName>
</protein>
<accession>A0A430M395</accession>
<comment type="caution">
    <text evidence="1">The sequence shown here is derived from an EMBL/GenBank/DDBJ whole genome shotgun (WGS) entry which is preliminary data.</text>
</comment>
<dbReference type="Pfam" id="PF12138">
    <property type="entry name" value="Spherulin4"/>
    <property type="match status" value="1"/>
</dbReference>
<keyword evidence="2" id="KW-1185">Reference proteome</keyword>
<dbReference type="AlphaFoldDB" id="A0A430M395"/>
<evidence type="ECO:0008006" key="3">
    <source>
        <dbReference type="Google" id="ProtNLM"/>
    </source>
</evidence>
<evidence type="ECO:0000313" key="2">
    <source>
        <dbReference type="Proteomes" id="UP000287124"/>
    </source>
</evidence>
<evidence type="ECO:0000313" key="1">
    <source>
        <dbReference type="EMBL" id="RTE82450.1"/>
    </source>
</evidence>